<keyword evidence="2" id="KW-1185">Reference proteome</keyword>
<proteinExistence type="predicted"/>
<accession>A0A0B9AT94</accession>
<dbReference type="RefSeq" id="WP_235354890.1">
    <property type="nucleotide sequence ID" value="NZ_CP186330.1"/>
</dbReference>
<dbReference type="AlphaFoldDB" id="A0A0B9AT94"/>
<dbReference type="Proteomes" id="UP000031488">
    <property type="component" value="Unassembled WGS sequence"/>
</dbReference>
<protein>
    <submittedName>
        <fullName evidence="1">Putative transposase IS4/IS5 family</fullName>
    </submittedName>
</protein>
<gene>
    <name evidence="1" type="ORF">AE0388_0324</name>
</gene>
<name>A0A0B9AT94_BRELN</name>
<evidence type="ECO:0000313" key="2">
    <source>
        <dbReference type="Proteomes" id="UP000031488"/>
    </source>
</evidence>
<evidence type="ECO:0000313" key="1">
    <source>
        <dbReference type="EMBL" id="KHS54117.1"/>
    </source>
</evidence>
<organism evidence="1 2">
    <name type="scientific">Brevibacterium linens</name>
    <dbReference type="NCBI Taxonomy" id="1703"/>
    <lineage>
        <taxon>Bacteria</taxon>
        <taxon>Bacillati</taxon>
        <taxon>Actinomycetota</taxon>
        <taxon>Actinomycetes</taxon>
        <taxon>Micrococcales</taxon>
        <taxon>Brevibacteriaceae</taxon>
        <taxon>Brevibacterium</taxon>
    </lineage>
</organism>
<sequence>MGSHLRLSTGADGPTRSLLLQPRQTIEGITFGTGIAWHELPKTVGKWQIMWTWHRRIAFDNTGDVFHSALTAHAARNNKVGFTVSVDYTIAHAYRNVTNNSRV</sequence>
<comment type="caution">
    <text evidence="1">The sequence shown here is derived from an EMBL/GenBank/DDBJ whole genome shotgun (WGS) entry which is preliminary data.</text>
</comment>
<reference evidence="1 2" key="1">
    <citation type="submission" date="2014-11" db="EMBL/GenBank/DDBJ databases">
        <title>Draft Genome Sequence of Brevibacterium linens AE038-8.</title>
        <authorList>
            <person name="Maizel D."/>
            <person name="Utturkar S.M."/>
            <person name="Brown S.D."/>
            <person name="Ferrero M."/>
            <person name="Rosen B.P."/>
        </authorList>
    </citation>
    <scope>NUCLEOTIDE SEQUENCE [LARGE SCALE GENOMIC DNA]</scope>
    <source>
        <strain evidence="1 2">AE038-8</strain>
    </source>
</reference>
<dbReference type="EMBL" id="JTJZ01000011">
    <property type="protein sequence ID" value="KHS54117.1"/>
    <property type="molecule type" value="Genomic_DNA"/>
</dbReference>